<evidence type="ECO:0000313" key="2">
    <source>
        <dbReference type="Proteomes" id="UP000297630"/>
    </source>
</evidence>
<dbReference type="Proteomes" id="UP000297630">
    <property type="component" value="Unassembled WGS sequence"/>
</dbReference>
<organism evidence="1 2">
    <name type="scientific">Bacillus thuringiensis</name>
    <dbReference type="NCBI Taxonomy" id="1428"/>
    <lineage>
        <taxon>Bacteria</taxon>
        <taxon>Bacillati</taxon>
        <taxon>Bacillota</taxon>
        <taxon>Bacilli</taxon>
        <taxon>Bacillales</taxon>
        <taxon>Bacillaceae</taxon>
        <taxon>Bacillus</taxon>
        <taxon>Bacillus cereus group</taxon>
    </lineage>
</organism>
<evidence type="ECO:0000313" key="1">
    <source>
        <dbReference type="EMBL" id="TFF45764.1"/>
    </source>
</evidence>
<dbReference type="RefSeq" id="WP_134656408.1">
    <property type="nucleotide sequence ID" value="NZ_SCLP01000007.1"/>
</dbReference>
<sequence length="85" mass="10075">MITNQTAYEKDQLIRSIFNTQKEIASLLLDYPDKKRISNLIYEWHSHRNFFINNAAITNFSLNDLKERYNQIINLLEKAKNADSL</sequence>
<dbReference type="AlphaFoldDB" id="A0A4Y8T5F3"/>
<name>A0A4Y8T5F3_BACTU</name>
<dbReference type="EMBL" id="SCLP01000007">
    <property type="protein sequence ID" value="TFF45764.1"/>
    <property type="molecule type" value="Genomic_DNA"/>
</dbReference>
<proteinExistence type="predicted"/>
<reference evidence="1 2" key="1">
    <citation type="submission" date="2019-01" db="EMBL/GenBank/DDBJ databases">
        <title>Draft genome sequence of Bacillus sp. DPC6431.</title>
        <authorList>
            <person name="Arbulu S."/>
            <person name="Murphy K."/>
            <person name="O'Sullivan O."/>
            <person name="Rea M.C."/>
            <person name="Hill C."/>
            <person name="Ross R.P."/>
        </authorList>
    </citation>
    <scope>NUCLEOTIDE SEQUENCE [LARGE SCALE GENOMIC DNA]</scope>
    <source>
        <strain evidence="1 2">DPC6431</strain>
    </source>
</reference>
<gene>
    <name evidence="1" type="ORF">EQ803_15980</name>
</gene>
<protein>
    <submittedName>
        <fullName evidence="1">Uncharacterized protein</fullName>
    </submittedName>
</protein>
<accession>A0A4Y8T5F3</accession>
<comment type="caution">
    <text evidence="1">The sequence shown here is derived from an EMBL/GenBank/DDBJ whole genome shotgun (WGS) entry which is preliminary data.</text>
</comment>